<dbReference type="Pfam" id="PF14559">
    <property type="entry name" value="TPR_19"/>
    <property type="match status" value="1"/>
</dbReference>
<feature type="chain" id="PRO_5046192620" evidence="1">
    <location>
        <begin position="22"/>
        <end position="455"/>
    </location>
</feature>
<dbReference type="InterPro" id="IPR011990">
    <property type="entry name" value="TPR-like_helical_dom_sf"/>
</dbReference>
<name>A0ABT4A740_9BACT</name>
<dbReference type="SUPFAM" id="SSF52833">
    <property type="entry name" value="Thioredoxin-like"/>
    <property type="match status" value="1"/>
</dbReference>
<dbReference type="InterPro" id="IPR013766">
    <property type="entry name" value="Thioredoxin_domain"/>
</dbReference>
<evidence type="ECO:0000313" key="3">
    <source>
        <dbReference type="EMBL" id="MCY1077440.1"/>
    </source>
</evidence>
<organism evidence="3 4">
    <name type="scientific">Archangium lansingense</name>
    <dbReference type="NCBI Taxonomy" id="2995310"/>
    <lineage>
        <taxon>Bacteria</taxon>
        <taxon>Pseudomonadati</taxon>
        <taxon>Myxococcota</taxon>
        <taxon>Myxococcia</taxon>
        <taxon>Myxococcales</taxon>
        <taxon>Cystobacterineae</taxon>
        <taxon>Archangiaceae</taxon>
        <taxon>Archangium</taxon>
    </lineage>
</organism>
<dbReference type="Gene3D" id="3.40.30.10">
    <property type="entry name" value="Glutaredoxin"/>
    <property type="match status" value="1"/>
</dbReference>
<protein>
    <submittedName>
        <fullName evidence="3">Thioredoxin family protein</fullName>
    </submittedName>
</protein>
<dbReference type="InterPro" id="IPR036249">
    <property type="entry name" value="Thioredoxin-like_sf"/>
</dbReference>
<evidence type="ECO:0000256" key="1">
    <source>
        <dbReference type="SAM" id="SignalP"/>
    </source>
</evidence>
<sequence length="455" mass="48762">MRHAWILLLLLSALTVGCATARTDPGARGTPSAPGSMPEFIENDYAAALREARTRHLPLLIKVWAPWCHACLSIQANVLPHPSVAPFAARYVWLAIDTDDPANAAFLQRFPIDTWPTVLVIDPGGETVLARTVGGASVEQFVSLLEHGLRASQGQLEAADKALVLADSHSAAGNHAEAVLAYREALKKAPAGWPARARAVTTLLNSLGAAGESESCTRTALEELPQLQAAEDQTKVAAVGVACSLDLPEGDSAALRGQLVLAAERTLRLPPEAVEPDLRSSLYESLVEARQMNGDEAGATALAEEWLVFLERSAGRERTPQEKTVFDGHRVMAALSLGRPEQAVPALEESEKALPSDDNPPTRLAMLYLQAGRLEEALKANDRALALARGAARMRVLNLRSDILLARGDRSGAEECLRKAIAEGRTAADMSSRRQLVWLEKKLKAFDGAEAGSAR</sequence>
<evidence type="ECO:0000313" key="4">
    <source>
        <dbReference type="Proteomes" id="UP001207654"/>
    </source>
</evidence>
<dbReference type="SUPFAM" id="SSF48452">
    <property type="entry name" value="TPR-like"/>
    <property type="match status" value="1"/>
</dbReference>
<keyword evidence="1" id="KW-0732">Signal</keyword>
<feature type="signal peptide" evidence="1">
    <location>
        <begin position="1"/>
        <end position="21"/>
    </location>
</feature>
<feature type="domain" description="Thioredoxin" evidence="2">
    <location>
        <begin position="31"/>
        <end position="150"/>
    </location>
</feature>
<dbReference type="RefSeq" id="WP_267536271.1">
    <property type="nucleotide sequence ID" value="NZ_JAPNKA010000001.1"/>
</dbReference>
<reference evidence="3 4" key="1">
    <citation type="submission" date="2022-11" db="EMBL/GenBank/DDBJ databases">
        <title>Minimal conservation of predation-associated metabolite biosynthetic gene clusters underscores biosynthetic potential of Myxococcota including descriptions for ten novel species: Archangium lansinium sp. nov., Myxococcus landrumus sp. nov., Nannocystis bai.</title>
        <authorList>
            <person name="Ahearne A."/>
            <person name="Stevens C."/>
            <person name="Phillips K."/>
        </authorList>
    </citation>
    <scope>NUCLEOTIDE SEQUENCE [LARGE SCALE GENOMIC DNA]</scope>
    <source>
        <strain evidence="3 4">MIWBW</strain>
    </source>
</reference>
<dbReference type="Proteomes" id="UP001207654">
    <property type="component" value="Unassembled WGS sequence"/>
</dbReference>
<gene>
    <name evidence="3" type="ORF">OV287_23505</name>
</gene>
<dbReference type="Pfam" id="PF13899">
    <property type="entry name" value="Thioredoxin_7"/>
    <property type="match status" value="1"/>
</dbReference>
<accession>A0ABT4A740</accession>
<comment type="caution">
    <text evidence="3">The sequence shown here is derived from an EMBL/GenBank/DDBJ whole genome shotgun (WGS) entry which is preliminary data.</text>
</comment>
<keyword evidence="4" id="KW-1185">Reference proteome</keyword>
<dbReference type="EMBL" id="JAPNKA010000001">
    <property type="protein sequence ID" value="MCY1077440.1"/>
    <property type="molecule type" value="Genomic_DNA"/>
</dbReference>
<dbReference type="PROSITE" id="PS51352">
    <property type="entry name" value="THIOREDOXIN_2"/>
    <property type="match status" value="1"/>
</dbReference>
<dbReference type="Gene3D" id="1.25.40.10">
    <property type="entry name" value="Tetratricopeptide repeat domain"/>
    <property type="match status" value="1"/>
</dbReference>
<proteinExistence type="predicted"/>
<evidence type="ECO:0000259" key="2">
    <source>
        <dbReference type="PROSITE" id="PS51352"/>
    </source>
</evidence>
<dbReference type="PROSITE" id="PS51257">
    <property type="entry name" value="PROKAR_LIPOPROTEIN"/>
    <property type="match status" value="1"/>
</dbReference>